<dbReference type="GO" id="GO:0003676">
    <property type="term" value="F:nucleic acid binding"/>
    <property type="evidence" value="ECO:0007669"/>
    <property type="project" value="InterPro"/>
</dbReference>
<dbReference type="InterPro" id="IPR036397">
    <property type="entry name" value="RNaseH_sf"/>
</dbReference>
<organism evidence="1">
    <name type="scientific">Fagus sylvatica</name>
    <name type="common">Beechnut</name>
    <dbReference type="NCBI Taxonomy" id="28930"/>
    <lineage>
        <taxon>Eukaryota</taxon>
        <taxon>Viridiplantae</taxon>
        <taxon>Streptophyta</taxon>
        <taxon>Embryophyta</taxon>
        <taxon>Tracheophyta</taxon>
        <taxon>Spermatophyta</taxon>
        <taxon>Magnoliopsida</taxon>
        <taxon>eudicotyledons</taxon>
        <taxon>Gunneridae</taxon>
        <taxon>Pentapetalae</taxon>
        <taxon>rosids</taxon>
        <taxon>fabids</taxon>
        <taxon>Fagales</taxon>
        <taxon>Fagaceae</taxon>
        <taxon>Fagus</taxon>
    </lineage>
</organism>
<dbReference type="InterPro" id="IPR052160">
    <property type="entry name" value="Gypsy_RT_Integrase-like"/>
</dbReference>
<reference evidence="1" key="1">
    <citation type="submission" date="2018-02" db="EMBL/GenBank/DDBJ databases">
        <authorList>
            <person name="Cohen D.B."/>
            <person name="Kent A.D."/>
        </authorList>
    </citation>
    <scope>NUCLEOTIDE SEQUENCE</scope>
</reference>
<dbReference type="PANTHER" id="PTHR47266">
    <property type="entry name" value="ENDONUCLEASE-RELATED"/>
    <property type="match status" value="1"/>
</dbReference>
<dbReference type="Gene3D" id="3.30.420.10">
    <property type="entry name" value="Ribonuclease H-like superfamily/Ribonuclease H"/>
    <property type="match status" value="1"/>
</dbReference>
<proteinExistence type="predicted"/>
<protein>
    <submittedName>
        <fullName evidence="1">Uncharacterized protein</fullName>
    </submittedName>
</protein>
<dbReference type="AlphaFoldDB" id="A0A2N9EEV7"/>
<dbReference type="EMBL" id="OIVN01000276">
    <property type="protein sequence ID" value="SPC77506.1"/>
    <property type="molecule type" value="Genomic_DNA"/>
</dbReference>
<evidence type="ECO:0000313" key="1">
    <source>
        <dbReference type="EMBL" id="SPC77506.1"/>
    </source>
</evidence>
<name>A0A2N9EEV7_FAGSY</name>
<gene>
    <name evidence="1" type="ORF">FSB_LOCUS5388</name>
</gene>
<accession>A0A2N9EEV7</accession>
<sequence>MVSPKRKYWSLRLTYALWAYRKAYKGPLGMSPYHLMYGKPCHLPVEMEHRAYWAIKAFNFDLKEAGELRKFQMSELEELRNEAYISTRHYKERMKLFHDKKILRIRWDGSYIVKEVFDYGAAVIEDHRDGRILKVDGQRLRPYLGEVVPAKETMSLELPTYGDTS</sequence>